<evidence type="ECO:0000256" key="3">
    <source>
        <dbReference type="ARBA" id="ARBA00022692"/>
    </source>
</evidence>
<evidence type="ECO:0000313" key="9">
    <source>
        <dbReference type="Proteomes" id="UP000473826"/>
    </source>
</evidence>
<reference evidence="8 9" key="1">
    <citation type="journal article" date="2019" name="PLoS Genet.">
        <title>Convergent evolution of linked mating-type loci in basidiomycete fungi.</title>
        <authorList>
            <person name="Sun S."/>
            <person name="Coelho M.A."/>
            <person name="Heitman J."/>
            <person name="Nowrousian M."/>
        </authorList>
    </citation>
    <scope>NUCLEOTIDE SEQUENCE [LARGE SCALE GENOMIC DNA]</scope>
    <source>
        <strain evidence="8 9">CBS 4282</strain>
    </source>
</reference>
<feature type="transmembrane region" description="Helical" evidence="6">
    <location>
        <begin position="393"/>
        <end position="411"/>
    </location>
</feature>
<name>A0A7D8V2C5_VANHU</name>
<comment type="caution">
    <text evidence="8">The sequence shown here is derived from an EMBL/GenBank/DDBJ whole genome shotgun (WGS) entry which is preliminary data.</text>
</comment>
<feature type="transmembrane region" description="Helical" evidence="6">
    <location>
        <begin position="287"/>
        <end position="307"/>
    </location>
</feature>
<accession>A0A7D8V2C5</accession>
<dbReference type="PANTHER" id="PTHR23508">
    <property type="entry name" value="CARBOXYLIC ACID TRANSPORTER PROTEIN HOMOLOG"/>
    <property type="match status" value="1"/>
</dbReference>
<proteinExistence type="predicted"/>
<feature type="transmembrane region" description="Helical" evidence="6">
    <location>
        <begin position="64"/>
        <end position="84"/>
    </location>
</feature>
<dbReference type="Proteomes" id="UP000473826">
    <property type="component" value="Unassembled WGS sequence"/>
</dbReference>
<dbReference type="Gene3D" id="1.20.1250.20">
    <property type="entry name" value="MFS general substrate transporter like domains"/>
    <property type="match status" value="1"/>
</dbReference>
<evidence type="ECO:0000256" key="4">
    <source>
        <dbReference type="ARBA" id="ARBA00022989"/>
    </source>
</evidence>
<dbReference type="EMBL" id="QKWK01000016">
    <property type="protein sequence ID" value="TXT04296.1"/>
    <property type="molecule type" value="Genomic_DNA"/>
</dbReference>
<dbReference type="SUPFAM" id="SSF103473">
    <property type="entry name" value="MFS general substrate transporter"/>
    <property type="match status" value="1"/>
</dbReference>
<feature type="transmembrane region" description="Helical" evidence="6">
    <location>
        <begin position="313"/>
        <end position="333"/>
    </location>
</feature>
<dbReference type="OrthoDB" id="2261376at2759"/>
<protein>
    <recommendedName>
        <fullName evidence="7">Major facilitator superfamily (MFS) profile domain-containing protein</fullName>
    </recommendedName>
</protein>
<gene>
    <name evidence="8" type="ORF">VHUM_04183</name>
</gene>
<evidence type="ECO:0000256" key="2">
    <source>
        <dbReference type="ARBA" id="ARBA00022448"/>
    </source>
</evidence>
<evidence type="ECO:0000256" key="1">
    <source>
        <dbReference type="ARBA" id="ARBA00004141"/>
    </source>
</evidence>
<feature type="transmembrane region" description="Helical" evidence="6">
    <location>
        <begin position="170"/>
        <end position="191"/>
    </location>
</feature>
<keyword evidence="4 6" id="KW-1133">Transmembrane helix</keyword>
<evidence type="ECO:0000259" key="7">
    <source>
        <dbReference type="PROSITE" id="PS50850"/>
    </source>
</evidence>
<dbReference type="InterPro" id="IPR020846">
    <property type="entry name" value="MFS_dom"/>
</dbReference>
<feature type="domain" description="Major facilitator superfamily (MFS) profile" evidence="7">
    <location>
        <begin position="1"/>
        <end position="415"/>
    </location>
</feature>
<keyword evidence="3 6" id="KW-0812">Transmembrane</keyword>
<evidence type="ECO:0000256" key="6">
    <source>
        <dbReference type="SAM" id="Phobius"/>
    </source>
</evidence>
<dbReference type="InterPro" id="IPR011701">
    <property type="entry name" value="MFS"/>
</dbReference>
<dbReference type="FunFam" id="1.20.1250.20:FF:000140">
    <property type="entry name" value="Putative MFS phospholipid transporter"/>
    <property type="match status" value="1"/>
</dbReference>
<feature type="transmembrane region" description="Helical" evidence="6">
    <location>
        <begin position="134"/>
        <end position="158"/>
    </location>
</feature>
<dbReference type="PANTHER" id="PTHR23508:SF10">
    <property type="entry name" value="CARBOXYLIC ACID TRANSPORTER PROTEIN HOMOLOG"/>
    <property type="match status" value="1"/>
</dbReference>
<keyword evidence="5 6" id="KW-0472">Membrane</keyword>
<keyword evidence="9" id="KW-1185">Reference proteome</keyword>
<sequence length="469" mass="51158">MFADGYANAAMGPVLTILSREDLYGAWLKGGERNKSLLSAMVFAGVPRSPTAFGWISDKVGRKFAMFLCTAIIFVFSILAACSAGPTPQVLINCLIAFRFFLGIGLGGEYPSGSVAAAEATEHGSVNKKKQQRLFIWATNSQLDLAFTIAWLVALALYKIFGDNHLRAVWRGTLLLGAIPPLLLLIARMFMDEPDAYKKNSMRHVRIPYWLIIKRYWLKLAAVSIVWFIYNWVTFPFGIYSGIITEKAVGENATLYQTLAWGALVNSFYVPGTIVGSFISDFIGPKYTMMFGLCMQAIFGFAMSGAYNKLTEGSVAGFAVMYGLFLAFGEVGPGNNLGLLASKSVGPTAARGQLYGIAAAVGKTGAFIGTYTFPYIQKSMDKRSQYLSDTGLFWIGSALAIFSATVTFFGVHNIKPDHMIEEDAAFREYLAAHGFDVSQIGEPGHRDGDVGVEGAVVRDADVYEQETKH</sequence>
<feature type="transmembrane region" description="Helical" evidence="6">
    <location>
        <begin position="216"/>
        <end position="239"/>
    </location>
</feature>
<dbReference type="Pfam" id="PF07690">
    <property type="entry name" value="MFS_1"/>
    <property type="match status" value="1"/>
</dbReference>
<organism evidence="8 9">
    <name type="scientific">Vanrija humicola</name>
    <name type="common">Yeast</name>
    <name type="synonym">Cryptococcus humicola</name>
    <dbReference type="NCBI Taxonomy" id="5417"/>
    <lineage>
        <taxon>Eukaryota</taxon>
        <taxon>Fungi</taxon>
        <taxon>Dikarya</taxon>
        <taxon>Basidiomycota</taxon>
        <taxon>Agaricomycotina</taxon>
        <taxon>Tremellomycetes</taxon>
        <taxon>Trichosporonales</taxon>
        <taxon>Trichosporonaceae</taxon>
        <taxon>Vanrija</taxon>
    </lineage>
</organism>
<dbReference type="GO" id="GO:0005886">
    <property type="term" value="C:plasma membrane"/>
    <property type="evidence" value="ECO:0007669"/>
    <property type="project" value="TreeGrafter"/>
</dbReference>
<evidence type="ECO:0000313" key="8">
    <source>
        <dbReference type="EMBL" id="TXT04296.1"/>
    </source>
</evidence>
<dbReference type="AlphaFoldDB" id="A0A7D8V2C5"/>
<feature type="transmembrane region" description="Helical" evidence="6">
    <location>
        <begin position="259"/>
        <end position="280"/>
    </location>
</feature>
<dbReference type="InterPro" id="IPR036259">
    <property type="entry name" value="MFS_trans_sf"/>
</dbReference>
<comment type="subcellular location">
    <subcellularLocation>
        <location evidence="1">Membrane</location>
        <topology evidence="1">Multi-pass membrane protein</topology>
    </subcellularLocation>
</comment>
<keyword evidence="2" id="KW-0813">Transport</keyword>
<feature type="transmembrane region" description="Helical" evidence="6">
    <location>
        <begin position="354"/>
        <end position="373"/>
    </location>
</feature>
<dbReference type="PROSITE" id="PS50850">
    <property type="entry name" value="MFS"/>
    <property type="match status" value="1"/>
</dbReference>
<dbReference type="GO" id="GO:0046943">
    <property type="term" value="F:carboxylic acid transmembrane transporter activity"/>
    <property type="evidence" value="ECO:0007669"/>
    <property type="project" value="TreeGrafter"/>
</dbReference>
<evidence type="ECO:0000256" key="5">
    <source>
        <dbReference type="ARBA" id="ARBA00023136"/>
    </source>
</evidence>